<dbReference type="GO" id="GO:0005789">
    <property type="term" value="C:endoplasmic reticulum membrane"/>
    <property type="evidence" value="ECO:0007669"/>
    <property type="project" value="InterPro"/>
</dbReference>
<feature type="region of interest" description="Disordered" evidence="17">
    <location>
        <begin position="1070"/>
        <end position="1161"/>
    </location>
</feature>
<keyword evidence="8" id="KW-0677">Repeat</keyword>
<evidence type="ECO:0000256" key="14">
    <source>
        <dbReference type="ARBA" id="ARBA00023166"/>
    </source>
</evidence>
<keyword evidence="7" id="KW-0853">WD repeat</keyword>
<dbReference type="InterPro" id="IPR015943">
    <property type="entry name" value="WD40/YVTN_repeat-like_dom_sf"/>
</dbReference>
<keyword evidence="12" id="KW-0446">Lipid-binding</keyword>
<keyword evidence="18" id="KW-0812">Transmembrane</keyword>
<comment type="caution">
    <text evidence="20">The sequence shown here is derived from an EMBL/GenBank/DDBJ whole genome shotgun (WGS) entry which is preliminary data.</text>
</comment>
<evidence type="ECO:0000259" key="19">
    <source>
        <dbReference type="PROSITE" id="PS50156"/>
    </source>
</evidence>
<proteinExistence type="inferred from homology"/>
<dbReference type="InterPro" id="IPR000731">
    <property type="entry name" value="SSD"/>
</dbReference>
<dbReference type="GeneID" id="77725455"/>
<evidence type="ECO:0000256" key="6">
    <source>
        <dbReference type="ARBA" id="ARBA00022548"/>
    </source>
</evidence>
<evidence type="ECO:0000256" key="9">
    <source>
        <dbReference type="ARBA" id="ARBA00022824"/>
    </source>
</evidence>
<dbReference type="PANTHER" id="PTHR46378:SF1">
    <property type="entry name" value="STEROL REGULATORY ELEMENT-BINDING PROTEIN CLEAVAGE-ACTIVATING PROTEIN"/>
    <property type="match status" value="1"/>
</dbReference>
<dbReference type="InterPro" id="IPR053958">
    <property type="entry name" value="HMGCR/SNAP/NPC1-like_SSD"/>
</dbReference>
<keyword evidence="9" id="KW-0256">Endoplasmic reticulum</keyword>
<keyword evidence="14" id="KW-1207">Sterol metabolism</keyword>
<dbReference type="EMBL" id="JAKWFO010000014">
    <property type="protein sequence ID" value="KAI9632611.1"/>
    <property type="molecule type" value="Genomic_DNA"/>
</dbReference>
<keyword evidence="21" id="KW-1185">Reference proteome</keyword>
<keyword evidence="10" id="KW-0333">Golgi apparatus</keyword>
<evidence type="ECO:0000256" key="5">
    <source>
        <dbReference type="ARBA" id="ARBA00019541"/>
    </source>
</evidence>
<evidence type="ECO:0000256" key="13">
    <source>
        <dbReference type="ARBA" id="ARBA00023136"/>
    </source>
</evidence>
<evidence type="ECO:0000256" key="7">
    <source>
        <dbReference type="ARBA" id="ARBA00022574"/>
    </source>
</evidence>
<comment type="subcellular location">
    <subcellularLocation>
        <location evidence="3">Cytoplasmic vesicle</location>
        <location evidence="3">COPII-coated vesicle membrane</location>
        <topology evidence="3">Multi-pass membrane protein</topology>
    </subcellularLocation>
    <subcellularLocation>
        <location evidence="1">Endoplasmic reticulum</location>
    </subcellularLocation>
    <subcellularLocation>
        <location evidence="2">Golgi apparatus membrane</location>
    </subcellularLocation>
</comment>
<dbReference type="SMART" id="SM00320">
    <property type="entry name" value="WD40"/>
    <property type="match status" value="2"/>
</dbReference>
<feature type="transmembrane region" description="Helical" evidence="18">
    <location>
        <begin position="697"/>
        <end position="717"/>
    </location>
</feature>
<dbReference type="GO" id="GO:0012507">
    <property type="term" value="C:ER to Golgi transport vesicle membrane"/>
    <property type="evidence" value="ECO:0007669"/>
    <property type="project" value="UniProtKB-SubCell"/>
</dbReference>
<keyword evidence="13 18" id="KW-0472">Membrane</keyword>
<evidence type="ECO:0000256" key="18">
    <source>
        <dbReference type="SAM" id="Phobius"/>
    </source>
</evidence>
<dbReference type="GO" id="GO:0032933">
    <property type="term" value="P:SREBP signaling pathway"/>
    <property type="evidence" value="ECO:0007669"/>
    <property type="project" value="InterPro"/>
</dbReference>
<feature type="compositionally biased region" description="Basic and acidic residues" evidence="17">
    <location>
        <begin position="1315"/>
        <end position="1333"/>
    </location>
</feature>
<feature type="region of interest" description="Disordered" evidence="17">
    <location>
        <begin position="108"/>
        <end position="127"/>
    </location>
</feature>
<evidence type="ECO:0000256" key="15">
    <source>
        <dbReference type="ARBA" id="ARBA00023221"/>
    </source>
</evidence>
<evidence type="ECO:0000313" key="21">
    <source>
        <dbReference type="Proteomes" id="UP001164286"/>
    </source>
</evidence>
<feature type="compositionally biased region" description="Low complexity" evidence="17">
    <location>
        <begin position="1116"/>
        <end position="1128"/>
    </location>
</feature>
<feature type="transmembrane region" description="Helical" evidence="18">
    <location>
        <begin position="471"/>
        <end position="491"/>
    </location>
</feature>
<feature type="region of interest" description="Disordered" evidence="17">
    <location>
        <begin position="536"/>
        <end position="556"/>
    </location>
</feature>
<dbReference type="GO" id="GO:0032936">
    <property type="term" value="C:SREBP-SCAP complex"/>
    <property type="evidence" value="ECO:0007669"/>
    <property type="project" value="TreeGrafter"/>
</dbReference>
<dbReference type="Pfam" id="PF12349">
    <property type="entry name" value="Sterol-sensing"/>
    <property type="match status" value="1"/>
</dbReference>
<evidence type="ECO:0000256" key="10">
    <source>
        <dbReference type="ARBA" id="ARBA00023034"/>
    </source>
</evidence>
<keyword evidence="15" id="KW-0753">Steroid metabolism</keyword>
<feature type="compositionally biased region" description="Low complexity" evidence="17">
    <location>
        <begin position="18"/>
        <end position="34"/>
    </location>
</feature>
<evidence type="ECO:0000256" key="1">
    <source>
        <dbReference type="ARBA" id="ARBA00004240"/>
    </source>
</evidence>
<evidence type="ECO:0000256" key="12">
    <source>
        <dbReference type="ARBA" id="ARBA00023121"/>
    </source>
</evidence>
<evidence type="ECO:0000256" key="11">
    <source>
        <dbReference type="ARBA" id="ARBA00023098"/>
    </source>
</evidence>
<gene>
    <name evidence="20" type="ORF">MKK02DRAFT_20423</name>
</gene>
<accession>A0AA38LTJ6</accession>
<dbReference type="PROSITE" id="PS50156">
    <property type="entry name" value="SSD"/>
    <property type="match status" value="1"/>
</dbReference>
<dbReference type="InterPro" id="IPR030225">
    <property type="entry name" value="SCAP"/>
</dbReference>
<evidence type="ECO:0000313" key="20">
    <source>
        <dbReference type="EMBL" id="KAI9632611.1"/>
    </source>
</evidence>
<evidence type="ECO:0000256" key="3">
    <source>
        <dbReference type="ARBA" id="ARBA00004557"/>
    </source>
</evidence>
<feature type="region of interest" description="Disordered" evidence="17">
    <location>
        <begin position="1315"/>
        <end position="1340"/>
    </location>
</feature>
<comment type="function">
    <text evidence="16">Escort protein required for cholesterol as well as lipid homeostasis. Regulates export of the SCAP-SREBP complex from the endoplasmic reticulum to the Golgi upon low cholesterol, thereby regulating the processing of sterol regulatory element-binding proteins (SREBPs) SREBF1/SREBP1 and SREBF2/SREBP2. At high sterol concentrations, formation of a ternary complex with INSIG (INSIG1 or INSIG2) leads to mask the ER export signal in SCAP, promoting retention of the complex in the endoplasmic reticulum. Low sterol concentrations trigger release of INSIG, a conformational change in the SSD domain of SCAP, unmasking of the ER export signal, promoting recruitment into COPII-coated vesicles and transport of the SCAP-SREBP to the Golgi: in the Golgi, SREBPs are then processed, releasing the transcription factor fragment of SREBPs from the membrane, its import into the nucleus and up-regulation of LDLR, INSIG1 and the mevalonate pathway. Binds cholesterol via its SSD domain.</text>
</comment>
<feature type="domain" description="SSD" evidence="19">
    <location>
        <begin position="356"/>
        <end position="522"/>
    </location>
</feature>
<name>A0AA38LTJ6_9TREE</name>
<reference evidence="20" key="1">
    <citation type="journal article" date="2022" name="G3 (Bethesda)">
        <title>High quality genome of the basidiomycete yeast Dioszegia hungarica PDD-24b-2 isolated from cloud water.</title>
        <authorList>
            <person name="Jarrige D."/>
            <person name="Haridas S."/>
            <person name="Bleykasten-Grosshans C."/>
            <person name="Joly M."/>
            <person name="Nadalig T."/>
            <person name="Sancelme M."/>
            <person name="Vuilleumier S."/>
            <person name="Grigoriev I.V."/>
            <person name="Amato P."/>
            <person name="Bringel F."/>
        </authorList>
    </citation>
    <scope>NUCLEOTIDE SEQUENCE</scope>
    <source>
        <strain evidence="20">PDD-24b-2</strain>
    </source>
</reference>
<evidence type="ECO:0000256" key="17">
    <source>
        <dbReference type="SAM" id="MobiDB-lite"/>
    </source>
</evidence>
<protein>
    <recommendedName>
        <fullName evidence="5">Sterol regulatory element-binding protein cleavage-activating protein</fullName>
    </recommendedName>
</protein>
<keyword evidence="18" id="KW-1133">Transmembrane helix</keyword>
<dbReference type="Gene3D" id="2.130.10.10">
    <property type="entry name" value="YVTN repeat-like/Quinoprotein amine dehydrogenase"/>
    <property type="match status" value="1"/>
</dbReference>
<dbReference type="GO" id="GO:0000139">
    <property type="term" value="C:Golgi membrane"/>
    <property type="evidence" value="ECO:0007669"/>
    <property type="project" value="UniProtKB-SubCell"/>
</dbReference>
<dbReference type="SUPFAM" id="SSF69322">
    <property type="entry name" value="Tricorn protease domain 2"/>
    <property type="match status" value="1"/>
</dbReference>
<feature type="transmembrane region" description="Helical" evidence="18">
    <location>
        <begin position="498"/>
        <end position="522"/>
    </location>
</feature>
<evidence type="ECO:0000256" key="2">
    <source>
        <dbReference type="ARBA" id="ARBA00004394"/>
    </source>
</evidence>
<keyword evidence="11" id="KW-0443">Lipid metabolism</keyword>
<feature type="region of interest" description="Disordered" evidence="17">
    <location>
        <begin position="1"/>
        <end position="41"/>
    </location>
</feature>
<dbReference type="GO" id="GO:0032934">
    <property type="term" value="F:sterol binding"/>
    <property type="evidence" value="ECO:0007669"/>
    <property type="project" value="InterPro"/>
</dbReference>
<feature type="transmembrane region" description="Helical" evidence="18">
    <location>
        <begin position="572"/>
        <end position="589"/>
    </location>
</feature>
<keyword evidence="6" id="KW-0153">Cholesterol metabolism</keyword>
<sequence>MARNATGQGSEIRHRLDPQTSTAPSQSASRSSPALGGRRGVVRLKDKGKKRAFGWGLGQDAWVEEKFRRFGEHCARNQIRTLLLDCLVMTNLFYPSLAIYLSKRFPPPSSDSPFAQPRAGPSRATPREHPLSILTTRLLDSFFPYPPPLLPRLAWTGWWDDTPPDPEDGAWFLDRPDGEMEWLEEEVRVMRIAWADVGDVLDGPGASERSWAQRDHTILGILREMAEGWEESGGGQRCVRSLEDQRCMLFSPDELDEEAVQHIQLPPAAKLRTEDIYRGVVVPFHVPRGELLEFERRWAEGMGALGGVAQAELFGEARVTGRGADNSGAWLLTFQSESLPPPTTLPTVEPTLSPSPSKFVYLLYLALFSVLGHQISNASKVHSRFGLAFTGCVQLCCSSVMSFSILALLGWNGWGVSMEPTTLPTYILPFVVTVVGAENMSTLTKAVFSVPFTYSVPARIGLALSKVGTSISITSLSDLVLLGVVWFVANIRPVREFCVFAAVLIVTDWFMLNTFFLTILSIDAQRLELADVLASSDGTASPTDASQKAKQGVSDSPRQGWKKFIQARTAKSGSLIAILCCVGIIYYLTERHRLPATAATLYGYDPTSTAYQPPLRPTPTPLDLASSPHNTTSSQNLWHAINPDGWPSIRISLPPASIFVLPRTGHAMAPSSLRDLAGNRPRSPYPRIKPLLHAIKVLILPQAVTAFALWGILLYLLKDKDLLDAQRNKLGRGESEPLPERAGKTATTSKLASKLQVRMLPCTPASDVEIVVASADGKLVLTISLDNSVHLWRFTETEGGGTRERLDLELEDTTAVIAAATFCASGRWAAVVTRGGTVQIWEVVETGSAKLVQTRSATPGGRICEIAFQPISRDADDPFIMSRQSSATDTSPPPVLVIMADGSVVSLDDSSRRTLIPSSGNVARAHLIPDATGERCDIVAESSSGIDLWRASDSGWDAISLHSTRMSRDRLTASQAFRLNRGSYGTIYAFGYASGLVEIFDTGGTLLIVLHHPETITALYLSAPKSSRCTTCSSVLTAGFFVVACTATQTHVDLVHPRSNSGLCRCASISAPPRRSASGEDYPSSTPSYTASPVGKSGVSLVIPPSPARRSTPGNSPRRSPSLLPPVSNGEFPLSSHGTRRYSSLHRDDGPEQSGAASQDSVSWSDLDFTSLGAIATAGGGGSALLGQSRDRLVALHRAGTGIDDSSWLVLSLDLAAPWNGTTLVVDSASLSVVQRRTAAKQIMGETSMRARRTERLLSLSGRMTFPSLSAGGSGGAALGGGLAYVGIRPVRALGTRGVVGGFGNRLGVVTLEEDGKGKEEGHKEVGVRREGGDGGLGNGVRAKVGSAVGVTGSPFLVPPPLTFGNSGSSSKKAL</sequence>
<organism evidence="20 21">
    <name type="scientific">Dioszegia hungarica</name>
    <dbReference type="NCBI Taxonomy" id="4972"/>
    <lineage>
        <taxon>Eukaryota</taxon>
        <taxon>Fungi</taxon>
        <taxon>Dikarya</taxon>
        <taxon>Basidiomycota</taxon>
        <taxon>Agaricomycotina</taxon>
        <taxon>Tremellomycetes</taxon>
        <taxon>Tremellales</taxon>
        <taxon>Bulleribasidiaceae</taxon>
        <taxon>Dioszegia</taxon>
    </lineage>
</organism>
<dbReference type="Proteomes" id="UP001164286">
    <property type="component" value="Unassembled WGS sequence"/>
</dbReference>
<feature type="compositionally biased region" description="Low complexity" evidence="17">
    <location>
        <begin position="1070"/>
        <end position="1093"/>
    </location>
</feature>
<dbReference type="RefSeq" id="XP_052942388.1">
    <property type="nucleotide sequence ID" value="XM_053086254.1"/>
</dbReference>
<evidence type="ECO:0000256" key="4">
    <source>
        <dbReference type="ARBA" id="ARBA00007410"/>
    </source>
</evidence>
<dbReference type="PANTHER" id="PTHR46378">
    <property type="entry name" value="STEROL REGULATORY ELEMENT-BINDING PROTEIN CLEAVAGE-ACTIVATING PROTEIN"/>
    <property type="match status" value="1"/>
</dbReference>
<dbReference type="InterPro" id="IPR001680">
    <property type="entry name" value="WD40_rpt"/>
</dbReference>
<comment type="similarity">
    <text evidence="4">Belongs to the WD repeat SCAP family.</text>
</comment>
<dbReference type="GO" id="GO:0045540">
    <property type="term" value="P:regulation of cholesterol biosynthetic process"/>
    <property type="evidence" value="ECO:0007669"/>
    <property type="project" value="TreeGrafter"/>
</dbReference>
<evidence type="ECO:0000256" key="16">
    <source>
        <dbReference type="ARBA" id="ARBA00045958"/>
    </source>
</evidence>
<evidence type="ECO:0000256" key="8">
    <source>
        <dbReference type="ARBA" id="ARBA00022737"/>
    </source>
</evidence>
<dbReference type="GO" id="GO:0008203">
    <property type="term" value="P:cholesterol metabolic process"/>
    <property type="evidence" value="ECO:0007669"/>
    <property type="project" value="UniProtKB-KW"/>
</dbReference>